<dbReference type="PANTHER" id="PTHR11955">
    <property type="entry name" value="FATTY ACID BINDING PROTEIN"/>
    <property type="match status" value="1"/>
</dbReference>
<dbReference type="GO" id="GO:0008289">
    <property type="term" value="F:lipid binding"/>
    <property type="evidence" value="ECO:0007669"/>
    <property type="project" value="UniProtKB-KW"/>
</dbReference>
<accession>A0A915DPE0</accession>
<dbReference type="InterPro" id="IPR000566">
    <property type="entry name" value="Lipocln_cytosolic_FA-bd_dom"/>
</dbReference>
<evidence type="ECO:0000313" key="4">
    <source>
        <dbReference type="Proteomes" id="UP000887574"/>
    </source>
</evidence>
<protein>
    <recommendedName>
        <fullName evidence="3">Lipocalin/cytosolic fatty-acid binding domain-containing protein</fullName>
    </recommendedName>
</protein>
<dbReference type="SUPFAM" id="SSF50814">
    <property type="entry name" value="Lipocalins"/>
    <property type="match status" value="1"/>
</dbReference>
<comment type="similarity">
    <text evidence="1">Belongs to the calycin superfamily. Fatty-acid binding protein (FABP) family.</text>
</comment>
<dbReference type="Pfam" id="PF00061">
    <property type="entry name" value="Lipocalin"/>
    <property type="match status" value="1"/>
</dbReference>
<feature type="domain" description="Lipocalin/cytosolic fatty-acid binding" evidence="3">
    <location>
        <begin position="31"/>
        <end position="143"/>
    </location>
</feature>
<dbReference type="PRINTS" id="PR00178">
    <property type="entry name" value="FATTYACIDBP"/>
</dbReference>
<dbReference type="AlphaFoldDB" id="A0A915DPE0"/>
<dbReference type="InterPro" id="IPR031259">
    <property type="entry name" value="ILBP"/>
</dbReference>
<dbReference type="Proteomes" id="UP000887574">
    <property type="component" value="Unplaced"/>
</dbReference>
<sequence>MSTRISRILELLFDFLKKESSQDVVLRFCRQQIGVGFLMRKMASLIKDTVDITSDGSHWKVASISSFKNHVTEFDIGKEFEEETIEGREMKTTFKLDAGKLIQEQKKIDSTDKDSTITRYVEGDKLIIEMESNGVKAKRVYTKAK</sequence>
<dbReference type="InterPro" id="IPR012674">
    <property type="entry name" value="Calycin"/>
</dbReference>
<reference evidence="5" key="1">
    <citation type="submission" date="2022-11" db="UniProtKB">
        <authorList>
            <consortium name="WormBaseParasite"/>
        </authorList>
    </citation>
    <scope>IDENTIFICATION</scope>
</reference>
<dbReference type="InterPro" id="IPR000463">
    <property type="entry name" value="Fatty_acid-bd"/>
</dbReference>
<keyword evidence="4" id="KW-1185">Reference proteome</keyword>
<name>A0A915DPE0_9BILA</name>
<evidence type="ECO:0000256" key="1">
    <source>
        <dbReference type="ARBA" id="ARBA00008390"/>
    </source>
</evidence>
<evidence type="ECO:0000313" key="5">
    <source>
        <dbReference type="WBParaSite" id="jg21724"/>
    </source>
</evidence>
<keyword evidence="2" id="KW-0446">Lipid-binding</keyword>
<dbReference type="WBParaSite" id="jg21724">
    <property type="protein sequence ID" value="jg21724"/>
    <property type="gene ID" value="jg21724"/>
</dbReference>
<dbReference type="Gene3D" id="2.40.128.20">
    <property type="match status" value="1"/>
</dbReference>
<organism evidence="4 5">
    <name type="scientific">Ditylenchus dipsaci</name>
    <dbReference type="NCBI Taxonomy" id="166011"/>
    <lineage>
        <taxon>Eukaryota</taxon>
        <taxon>Metazoa</taxon>
        <taxon>Ecdysozoa</taxon>
        <taxon>Nematoda</taxon>
        <taxon>Chromadorea</taxon>
        <taxon>Rhabditida</taxon>
        <taxon>Tylenchina</taxon>
        <taxon>Tylenchomorpha</taxon>
        <taxon>Sphaerularioidea</taxon>
        <taxon>Anguinidae</taxon>
        <taxon>Anguininae</taxon>
        <taxon>Ditylenchus</taxon>
    </lineage>
</organism>
<proteinExistence type="inferred from homology"/>
<dbReference type="CDD" id="cd00742">
    <property type="entry name" value="FABP"/>
    <property type="match status" value="1"/>
</dbReference>
<evidence type="ECO:0000256" key="2">
    <source>
        <dbReference type="ARBA" id="ARBA00023121"/>
    </source>
</evidence>
<evidence type="ECO:0000259" key="3">
    <source>
        <dbReference type="Pfam" id="PF00061"/>
    </source>
</evidence>